<dbReference type="PANTHER" id="PTHR32552">
    <property type="entry name" value="FERRICHROME IRON RECEPTOR-RELATED"/>
    <property type="match status" value="1"/>
</dbReference>
<protein>
    <submittedName>
        <fullName evidence="19">Iron complex outermembrane recepter protein</fullName>
    </submittedName>
</protein>
<comment type="subcellular location">
    <subcellularLocation>
        <location evidence="1 14">Cell outer membrane</location>
        <topology evidence="1 14">Multi-pass membrane protein</topology>
    </subcellularLocation>
</comment>
<dbReference type="Gene3D" id="2.40.170.20">
    <property type="entry name" value="TonB-dependent receptor, beta-barrel domain"/>
    <property type="match status" value="1"/>
</dbReference>
<keyword evidence="5" id="KW-0410">Iron transport</keyword>
<evidence type="ECO:0000256" key="16">
    <source>
        <dbReference type="SAM" id="SignalP"/>
    </source>
</evidence>
<evidence type="ECO:0000256" key="7">
    <source>
        <dbReference type="ARBA" id="ARBA00022729"/>
    </source>
</evidence>
<dbReference type="InterPro" id="IPR039426">
    <property type="entry name" value="TonB-dep_rcpt-like"/>
</dbReference>
<sequence>MLTQRTSINKTITRALLMATVATACIGGAAMAQQDDTGDGLKTTKETVDGSTVVIIRSKRFVPSGAMSANKTDIPLIRTPQSVSVINRDQIDLLGFTDLQQAVRYTSGAFGENYGPDLRYDFVTMRGFTPKQYVDGLAAPVTTTIFSTGVDLYAFDSASIIKGPAATLYGNSPPGGLYNETSRRASRNFGGEIQGKLGSYDYKSIAGTVTGALSSNVSARLTGLYLDRGAERDGVSAKRDLIAPTITWKITDNDTLTGLAYLQDDEVDGDTNGFLPVLGTLQPNPNGGVSESTNLGEPDYNIYKRNQWAVGYDYKHTFSNNLSFSSNAKYSKYRENSKVIYGAALEADNRTVDRYSFPYMENVESFAIDNRLDGTFTAGSVTHKVLAGIDYRDVKNFAQYGFAMASSIDLYNPVYSDASTIVTPPWNPYNDQDLKQTGLYVQDQIGINKLFITLGGRYDEDKIVTKTYLPATTTKDSKFTYRVGANYLFDNGVAPYASYSTSFEPVIGTGFRPTEGEQSEIGVKYDGRTLDNGVKLFATAALYDIKQTNVVSTVYYPTFISTQIGEVEVKGFETEFVARINEQFSINGSYTYTDSEVLASNNTAEIGGPMPTTPKDKVSLFADYTLKSGSLGGLGFGLGVRYNSKSLGSYGAGIWGQQSTLFDAAIHYDTPDWRIALNGSNITDVKYVARCSGSVGCTYGAGQNWTATLTRKF</sequence>
<dbReference type="Pfam" id="PF00593">
    <property type="entry name" value="TonB_dep_Rec_b-barrel"/>
    <property type="match status" value="1"/>
</dbReference>
<keyword evidence="20" id="KW-1185">Reference proteome</keyword>
<evidence type="ECO:0000256" key="1">
    <source>
        <dbReference type="ARBA" id="ARBA00004571"/>
    </source>
</evidence>
<keyword evidence="9" id="KW-0406">Ion transport</keyword>
<dbReference type="InterPro" id="IPR036942">
    <property type="entry name" value="Beta-barrel_TonB_sf"/>
</dbReference>
<keyword evidence="13 14" id="KW-0998">Cell outer membrane</keyword>
<evidence type="ECO:0000259" key="17">
    <source>
        <dbReference type="Pfam" id="PF00593"/>
    </source>
</evidence>
<name>A0A1G4S597_9CAUL</name>
<keyword evidence="10 15" id="KW-0798">TonB box</keyword>
<evidence type="ECO:0000256" key="2">
    <source>
        <dbReference type="ARBA" id="ARBA00009810"/>
    </source>
</evidence>
<dbReference type="CDD" id="cd01347">
    <property type="entry name" value="ligand_gated_channel"/>
    <property type="match status" value="1"/>
</dbReference>
<evidence type="ECO:0000256" key="8">
    <source>
        <dbReference type="ARBA" id="ARBA00023004"/>
    </source>
</evidence>
<keyword evidence="7 16" id="KW-0732">Signal</keyword>
<evidence type="ECO:0000256" key="13">
    <source>
        <dbReference type="ARBA" id="ARBA00023237"/>
    </source>
</evidence>
<proteinExistence type="inferred from homology"/>
<dbReference type="STRING" id="260084.SAMN02927928_2443"/>
<dbReference type="AlphaFoldDB" id="A0A1G4S597"/>
<keyword evidence="11 14" id="KW-0472">Membrane</keyword>
<dbReference type="Pfam" id="PF07715">
    <property type="entry name" value="Plug"/>
    <property type="match status" value="1"/>
</dbReference>
<keyword evidence="8" id="KW-0408">Iron</keyword>
<keyword evidence="12" id="KW-0675">Receptor</keyword>
<dbReference type="GO" id="GO:0038023">
    <property type="term" value="F:signaling receptor activity"/>
    <property type="evidence" value="ECO:0007669"/>
    <property type="project" value="InterPro"/>
</dbReference>
<dbReference type="SUPFAM" id="SSF56935">
    <property type="entry name" value="Porins"/>
    <property type="match status" value="1"/>
</dbReference>
<keyword evidence="6 14" id="KW-0812">Transmembrane</keyword>
<dbReference type="InterPro" id="IPR010105">
    <property type="entry name" value="TonB_sidphr_rcpt"/>
</dbReference>
<evidence type="ECO:0000256" key="9">
    <source>
        <dbReference type="ARBA" id="ARBA00023065"/>
    </source>
</evidence>
<dbReference type="PANTHER" id="PTHR32552:SF68">
    <property type="entry name" value="FERRICHROME OUTER MEMBRANE TRANSPORTER_PHAGE RECEPTOR"/>
    <property type="match status" value="1"/>
</dbReference>
<evidence type="ECO:0000256" key="3">
    <source>
        <dbReference type="ARBA" id="ARBA00022448"/>
    </source>
</evidence>
<evidence type="ECO:0000256" key="5">
    <source>
        <dbReference type="ARBA" id="ARBA00022496"/>
    </source>
</evidence>
<dbReference type="InterPro" id="IPR037066">
    <property type="entry name" value="Plug_dom_sf"/>
</dbReference>
<evidence type="ECO:0000256" key="14">
    <source>
        <dbReference type="PROSITE-ProRule" id="PRU01360"/>
    </source>
</evidence>
<evidence type="ECO:0000256" key="11">
    <source>
        <dbReference type="ARBA" id="ARBA00023136"/>
    </source>
</evidence>
<evidence type="ECO:0000313" key="20">
    <source>
        <dbReference type="Proteomes" id="UP000199150"/>
    </source>
</evidence>
<evidence type="ECO:0000259" key="18">
    <source>
        <dbReference type="Pfam" id="PF07715"/>
    </source>
</evidence>
<dbReference type="RefSeq" id="WP_170828301.1">
    <property type="nucleotide sequence ID" value="NZ_CBCRYE010000001.1"/>
</dbReference>
<feature type="signal peptide" evidence="16">
    <location>
        <begin position="1"/>
        <end position="32"/>
    </location>
</feature>
<feature type="domain" description="TonB-dependent receptor-like beta-barrel" evidence="17">
    <location>
        <begin position="252"/>
        <end position="682"/>
    </location>
</feature>
<dbReference type="GO" id="GO:0015891">
    <property type="term" value="P:siderophore transport"/>
    <property type="evidence" value="ECO:0007669"/>
    <property type="project" value="InterPro"/>
</dbReference>
<evidence type="ECO:0000256" key="15">
    <source>
        <dbReference type="RuleBase" id="RU003357"/>
    </source>
</evidence>
<feature type="domain" description="TonB-dependent receptor plug" evidence="18">
    <location>
        <begin position="76"/>
        <end position="176"/>
    </location>
</feature>
<dbReference type="Gene3D" id="2.170.130.10">
    <property type="entry name" value="TonB-dependent receptor, plug domain"/>
    <property type="match status" value="1"/>
</dbReference>
<dbReference type="GO" id="GO:0015344">
    <property type="term" value="F:siderophore uptake transmembrane transporter activity"/>
    <property type="evidence" value="ECO:0007669"/>
    <property type="project" value="TreeGrafter"/>
</dbReference>
<keyword evidence="4 14" id="KW-1134">Transmembrane beta strand</keyword>
<dbReference type="EMBL" id="FMTS01000003">
    <property type="protein sequence ID" value="SCW64334.1"/>
    <property type="molecule type" value="Genomic_DNA"/>
</dbReference>
<reference evidence="20" key="1">
    <citation type="submission" date="2016-10" db="EMBL/GenBank/DDBJ databases">
        <authorList>
            <person name="Varghese N."/>
            <person name="Submissions S."/>
        </authorList>
    </citation>
    <scope>NUCLEOTIDE SEQUENCE [LARGE SCALE GENOMIC DNA]</scope>
    <source>
        <strain evidence="20">CGMCC 1.3431</strain>
    </source>
</reference>
<dbReference type="PROSITE" id="PS52016">
    <property type="entry name" value="TONB_DEPENDENT_REC_3"/>
    <property type="match status" value="1"/>
</dbReference>
<dbReference type="InterPro" id="IPR000531">
    <property type="entry name" value="Beta-barrel_TonB"/>
</dbReference>
<keyword evidence="3 14" id="KW-0813">Transport</keyword>
<dbReference type="Proteomes" id="UP000199150">
    <property type="component" value="Unassembled WGS sequence"/>
</dbReference>
<dbReference type="GO" id="GO:0009279">
    <property type="term" value="C:cell outer membrane"/>
    <property type="evidence" value="ECO:0007669"/>
    <property type="project" value="UniProtKB-SubCell"/>
</dbReference>
<gene>
    <name evidence="19" type="ORF">SAMN02927928_2443</name>
</gene>
<comment type="similarity">
    <text evidence="2 14 15">Belongs to the TonB-dependent receptor family.</text>
</comment>
<evidence type="ECO:0000256" key="10">
    <source>
        <dbReference type="ARBA" id="ARBA00023077"/>
    </source>
</evidence>
<feature type="chain" id="PRO_5011602429" evidence="16">
    <location>
        <begin position="33"/>
        <end position="713"/>
    </location>
</feature>
<dbReference type="InterPro" id="IPR012910">
    <property type="entry name" value="Plug_dom"/>
</dbReference>
<dbReference type="PROSITE" id="PS51257">
    <property type="entry name" value="PROKAR_LIPOPROTEIN"/>
    <property type="match status" value="1"/>
</dbReference>
<evidence type="ECO:0000256" key="6">
    <source>
        <dbReference type="ARBA" id="ARBA00022692"/>
    </source>
</evidence>
<organism evidence="19 20">
    <name type="scientific">Asticcacaulis taihuensis</name>
    <dbReference type="NCBI Taxonomy" id="260084"/>
    <lineage>
        <taxon>Bacteria</taxon>
        <taxon>Pseudomonadati</taxon>
        <taxon>Pseudomonadota</taxon>
        <taxon>Alphaproteobacteria</taxon>
        <taxon>Caulobacterales</taxon>
        <taxon>Caulobacteraceae</taxon>
        <taxon>Asticcacaulis</taxon>
    </lineage>
</organism>
<evidence type="ECO:0000313" key="19">
    <source>
        <dbReference type="EMBL" id="SCW64334.1"/>
    </source>
</evidence>
<evidence type="ECO:0000256" key="12">
    <source>
        <dbReference type="ARBA" id="ARBA00023170"/>
    </source>
</evidence>
<accession>A0A1G4S597</accession>
<evidence type="ECO:0000256" key="4">
    <source>
        <dbReference type="ARBA" id="ARBA00022452"/>
    </source>
</evidence>
<dbReference type="NCBIfam" id="TIGR01783">
    <property type="entry name" value="TonB-siderophor"/>
    <property type="match status" value="1"/>
</dbReference>